<protein>
    <recommendedName>
        <fullName evidence="3">OTU domain-containing protein</fullName>
    </recommendedName>
</protein>
<dbReference type="SUPFAM" id="SSF54001">
    <property type="entry name" value="Cysteine proteinases"/>
    <property type="match status" value="1"/>
</dbReference>
<evidence type="ECO:0000313" key="2">
    <source>
        <dbReference type="Proteomes" id="UP000828390"/>
    </source>
</evidence>
<accession>A0A9D4CE90</accession>
<reference evidence="1" key="2">
    <citation type="submission" date="2020-11" db="EMBL/GenBank/DDBJ databases">
        <authorList>
            <person name="McCartney M.A."/>
            <person name="Auch B."/>
            <person name="Kono T."/>
            <person name="Mallez S."/>
            <person name="Becker A."/>
            <person name="Gohl D.M."/>
            <person name="Silverstein K.A.T."/>
            <person name="Koren S."/>
            <person name="Bechman K.B."/>
            <person name="Herman A."/>
            <person name="Abrahante J.E."/>
            <person name="Garbe J."/>
        </authorList>
    </citation>
    <scope>NUCLEOTIDE SEQUENCE</scope>
    <source>
        <strain evidence="1">Duluth1</strain>
        <tissue evidence="1">Whole animal</tissue>
    </source>
</reference>
<dbReference type="Gene3D" id="3.90.70.80">
    <property type="match status" value="1"/>
</dbReference>
<sequence>MLDNESTYKNYIDGDHGVHISCMKQSDGNTRSWATEAEILAASTLYDVDIYVKQYNNGCCSWLRFPVENGSPNRKFICVRLENQHFDLIRQHERPTPMTTEEAILSSEKMQTTQCMTKTKTKHDENKMNVVTNLSKKDVN</sequence>
<keyword evidence="2" id="KW-1185">Reference proteome</keyword>
<dbReference type="InterPro" id="IPR038765">
    <property type="entry name" value="Papain-like_cys_pep_sf"/>
</dbReference>
<dbReference type="EMBL" id="JAIWYP010000013">
    <property type="protein sequence ID" value="KAH3722079.1"/>
    <property type="molecule type" value="Genomic_DNA"/>
</dbReference>
<reference evidence="1" key="1">
    <citation type="journal article" date="2019" name="bioRxiv">
        <title>The Genome of the Zebra Mussel, Dreissena polymorpha: A Resource for Invasive Species Research.</title>
        <authorList>
            <person name="McCartney M.A."/>
            <person name="Auch B."/>
            <person name="Kono T."/>
            <person name="Mallez S."/>
            <person name="Zhang Y."/>
            <person name="Obille A."/>
            <person name="Becker A."/>
            <person name="Abrahante J.E."/>
            <person name="Garbe J."/>
            <person name="Badalamenti J.P."/>
            <person name="Herman A."/>
            <person name="Mangelson H."/>
            <person name="Liachko I."/>
            <person name="Sullivan S."/>
            <person name="Sone E.D."/>
            <person name="Koren S."/>
            <person name="Silverstein K.A.T."/>
            <person name="Beckman K.B."/>
            <person name="Gohl D.M."/>
        </authorList>
    </citation>
    <scope>NUCLEOTIDE SEQUENCE</scope>
    <source>
        <strain evidence="1">Duluth1</strain>
        <tissue evidence="1">Whole animal</tissue>
    </source>
</reference>
<name>A0A9D4CE90_DREPO</name>
<gene>
    <name evidence="1" type="ORF">DPMN_065030</name>
</gene>
<evidence type="ECO:0000313" key="1">
    <source>
        <dbReference type="EMBL" id="KAH3722079.1"/>
    </source>
</evidence>
<organism evidence="1 2">
    <name type="scientific">Dreissena polymorpha</name>
    <name type="common">Zebra mussel</name>
    <name type="synonym">Mytilus polymorpha</name>
    <dbReference type="NCBI Taxonomy" id="45954"/>
    <lineage>
        <taxon>Eukaryota</taxon>
        <taxon>Metazoa</taxon>
        <taxon>Spiralia</taxon>
        <taxon>Lophotrochozoa</taxon>
        <taxon>Mollusca</taxon>
        <taxon>Bivalvia</taxon>
        <taxon>Autobranchia</taxon>
        <taxon>Heteroconchia</taxon>
        <taxon>Euheterodonta</taxon>
        <taxon>Imparidentia</taxon>
        <taxon>Neoheterodontei</taxon>
        <taxon>Myida</taxon>
        <taxon>Dreissenoidea</taxon>
        <taxon>Dreissenidae</taxon>
        <taxon>Dreissena</taxon>
    </lineage>
</organism>
<dbReference type="AlphaFoldDB" id="A0A9D4CE90"/>
<proteinExistence type="predicted"/>
<dbReference type="Proteomes" id="UP000828390">
    <property type="component" value="Unassembled WGS sequence"/>
</dbReference>
<evidence type="ECO:0008006" key="3">
    <source>
        <dbReference type="Google" id="ProtNLM"/>
    </source>
</evidence>
<comment type="caution">
    <text evidence="1">The sequence shown here is derived from an EMBL/GenBank/DDBJ whole genome shotgun (WGS) entry which is preliminary data.</text>
</comment>